<reference evidence="1 2" key="1">
    <citation type="journal article" date="2023" name="Genome Announc.">
        <title>Pan-Genome Analyses of the Genus Cohnella and Proposal of the Novel Species Cohnella silvisoli sp. nov., Isolated from Forest Soil.</title>
        <authorList>
            <person name="Wang C."/>
            <person name="Mao L."/>
            <person name="Bao G."/>
            <person name="Zhu H."/>
        </authorList>
    </citation>
    <scope>NUCLEOTIDE SEQUENCE [LARGE SCALE GENOMIC DNA]</scope>
    <source>
        <strain evidence="1 2">NL03-T5-1</strain>
    </source>
</reference>
<dbReference type="Proteomes" id="UP001493487">
    <property type="component" value="Unassembled WGS sequence"/>
</dbReference>
<gene>
    <name evidence="1" type="ORF">QJS35_17890</name>
</gene>
<keyword evidence="2" id="KW-1185">Reference proteome</keyword>
<protein>
    <submittedName>
        <fullName evidence="1">Alpha-2,8-polysialyltransferase family protein</fullName>
    </submittedName>
</protein>
<dbReference type="Pfam" id="PF07388">
    <property type="entry name" value="A-2_8-polyST"/>
    <property type="match status" value="1"/>
</dbReference>
<comment type="caution">
    <text evidence="1">The sequence shown here is derived from an EMBL/GenBank/DDBJ whole genome shotgun (WGS) entry which is preliminary data.</text>
</comment>
<organism evidence="1 2">
    <name type="scientific">Cohnella silvisoli</name>
    <dbReference type="NCBI Taxonomy" id="2873699"/>
    <lineage>
        <taxon>Bacteria</taxon>
        <taxon>Bacillati</taxon>
        <taxon>Bacillota</taxon>
        <taxon>Bacilli</taxon>
        <taxon>Bacillales</taxon>
        <taxon>Paenibacillaceae</taxon>
        <taxon>Cohnella</taxon>
    </lineage>
</organism>
<dbReference type="RefSeq" id="WP_232186653.1">
    <property type="nucleotide sequence ID" value="NZ_JAIOAP010000009.1"/>
</dbReference>
<sequence length="373" mass="43277">MHETKGKTLFVCTKPYQYLLARLIKKGCGFDKCDLIILNHFYEAADFSRKVRDTGVWNNVLFIDDESLDQKKLKLNPIMKYFFYQSWSRYLPGTLSDISPYTEVFLAHDFVAVEYAIIRKFSSEGKRSTLYEEGFGNYINNSTHKSWHMKLLKRLAPWFGLPGGYFGSLKWINSVWLQRPELIVSDNKNPLRHKTRSLPMAFKDFLHDPGIMKECYAIYPELHEIDRWLNGKDTMTVVLTEPFVDEVADRGKYFAEIIAKVNLTIGSEDTLVFFKQHPGEQLPIEAISSQIMPLPKKLPIELLYLVITKNNIRKVNMFSFGSTAILNLYDLCKTNESLDIFIIESMGMSEDDKVISSRFCDLALQYNIQFQTL</sequence>
<evidence type="ECO:0000313" key="2">
    <source>
        <dbReference type="Proteomes" id="UP001493487"/>
    </source>
</evidence>
<accession>A0ABV1KW83</accession>
<dbReference type="Gene3D" id="3.40.50.11110">
    <property type="entry name" value="Sialyltransferase, C-terminal GT-B Rossman nucleotide-binding domain"/>
    <property type="match status" value="1"/>
</dbReference>
<dbReference type="InterPro" id="IPR010866">
    <property type="entry name" value="A-2_8-polyST"/>
</dbReference>
<dbReference type="EMBL" id="JASKHM010000010">
    <property type="protein sequence ID" value="MEQ4484272.1"/>
    <property type="molecule type" value="Genomic_DNA"/>
</dbReference>
<name>A0ABV1KW83_9BACL</name>
<proteinExistence type="predicted"/>
<evidence type="ECO:0000313" key="1">
    <source>
        <dbReference type="EMBL" id="MEQ4484272.1"/>
    </source>
</evidence>